<protein>
    <recommendedName>
        <fullName evidence="1">HTH cro/C1-type domain-containing protein</fullName>
    </recommendedName>
</protein>
<dbReference type="PROSITE" id="PS50943">
    <property type="entry name" value="HTH_CROC1"/>
    <property type="match status" value="1"/>
</dbReference>
<dbReference type="SUPFAM" id="SSF47413">
    <property type="entry name" value="lambda repressor-like DNA-binding domains"/>
    <property type="match status" value="1"/>
</dbReference>
<keyword evidence="3" id="KW-1185">Reference proteome</keyword>
<evidence type="ECO:0000313" key="2">
    <source>
        <dbReference type="EMBL" id="BCI59923.1"/>
    </source>
</evidence>
<sequence>MNKFIQDISIGENLLRLRKAYGLSQADLVSELQLRGSTMSRNTYSKIENGVRNIKISDLILLKVIYDVDFSELFDGLIPSDIPKLGQL</sequence>
<name>A0A7I8D3V9_9FIRM</name>
<organism evidence="2 3">
    <name type="scientific">Solibaculum mannosilyticum</name>
    <dbReference type="NCBI Taxonomy" id="2780922"/>
    <lineage>
        <taxon>Bacteria</taxon>
        <taxon>Bacillati</taxon>
        <taxon>Bacillota</taxon>
        <taxon>Clostridia</taxon>
        <taxon>Eubacteriales</taxon>
        <taxon>Oscillospiraceae</taxon>
        <taxon>Solibaculum</taxon>
    </lineage>
</organism>
<gene>
    <name evidence="2" type="ORF">C12CBH8_05620</name>
</gene>
<dbReference type="RefSeq" id="WP_099323275.1">
    <property type="nucleotide sequence ID" value="NZ_AP023321.1"/>
</dbReference>
<dbReference type="Gene3D" id="1.10.260.40">
    <property type="entry name" value="lambda repressor-like DNA-binding domains"/>
    <property type="match status" value="1"/>
</dbReference>
<dbReference type="Proteomes" id="UP000593890">
    <property type="component" value="Chromosome"/>
</dbReference>
<dbReference type="InterPro" id="IPR010982">
    <property type="entry name" value="Lambda_DNA-bd_dom_sf"/>
</dbReference>
<dbReference type="KEGG" id="sman:C12CBH8_05620"/>
<accession>A0A7I8D3V9</accession>
<dbReference type="InterPro" id="IPR001387">
    <property type="entry name" value="Cro/C1-type_HTH"/>
</dbReference>
<proteinExistence type="predicted"/>
<evidence type="ECO:0000259" key="1">
    <source>
        <dbReference type="PROSITE" id="PS50943"/>
    </source>
</evidence>
<dbReference type="GO" id="GO:0003677">
    <property type="term" value="F:DNA binding"/>
    <property type="evidence" value="ECO:0007669"/>
    <property type="project" value="InterPro"/>
</dbReference>
<evidence type="ECO:0000313" key="3">
    <source>
        <dbReference type="Proteomes" id="UP000593890"/>
    </source>
</evidence>
<feature type="domain" description="HTH cro/C1-type" evidence="1">
    <location>
        <begin position="14"/>
        <end position="73"/>
    </location>
</feature>
<dbReference type="CDD" id="cd00093">
    <property type="entry name" value="HTH_XRE"/>
    <property type="match status" value="1"/>
</dbReference>
<dbReference type="Pfam" id="PF01381">
    <property type="entry name" value="HTH_3"/>
    <property type="match status" value="1"/>
</dbReference>
<dbReference type="SMART" id="SM00530">
    <property type="entry name" value="HTH_XRE"/>
    <property type="match status" value="1"/>
</dbReference>
<reference evidence="3" key="1">
    <citation type="submission" date="2020-07" db="EMBL/GenBank/DDBJ databases">
        <title>Complete genome sequencing of Clostridia bacterium strain 12CBH8.</title>
        <authorList>
            <person name="Sakamoto M."/>
            <person name="Murakami T."/>
            <person name="Mori H."/>
        </authorList>
    </citation>
    <scope>NUCLEOTIDE SEQUENCE [LARGE SCALE GENOMIC DNA]</scope>
    <source>
        <strain evidence="3">12CBH8</strain>
    </source>
</reference>
<dbReference type="EMBL" id="AP023321">
    <property type="protein sequence ID" value="BCI59923.1"/>
    <property type="molecule type" value="Genomic_DNA"/>
</dbReference>
<dbReference type="AlphaFoldDB" id="A0A7I8D3V9"/>